<feature type="transmembrane region" description="Helical" evidence="6">
    <location>
        <begin position="62"/>
        <end position="80"/>
    </location>
</feature>
<dbReference type="GO" id="GO:0016020">
    <property type="term" value="C:membrane"/>
    <property type="evidence" value="ECO:0007669"/>
    <property type="project" value="UniProtKB-SubCell"/>
</dbReference>
<dbReference type="GO" id="GO:0022857">
    <property type="term" value="F:transmembrane transporter activity"/>
    <property type="evidence" value="ECO:0007669"/>
    <property type="project" value="InterPro"/>
</dbReference>
<dbReference type="EMBL" id="OU594943">
    <property type="protein sequence ID" value="CAG9284152.1"/>
    <property type="molecule type" value="Genomic_DNA"/>
</dbReference>
<evidence type="ECO:0000256" key="2">
    <source>
        <dbReference type="ARBA" id="ARBA00022692"/>
    </source>
</evidence>
<dbReference type="InterPro" id="IPR036259">
    <property type="entry name" value="MFS_trans_sf"/>
</dbReference>
<comment type="subcellular location">
    <subcellularLocation>
        <location evidence="1">Membrane</location>
        <topology evidence="1">Multi-pass membrane protein</topology>
    </subcellularLocation>
</comment>
<dbReference type="Proteomes" id="UP000836788">
    <property type="component" value="Chromosome 2"/>
</dbReference>
<reference evidence="8" key="1">
    <citation type="submission" date="2022-02" db="EMBL/GenBank/DDBJ databases">
        <authorList>
            <person name="Giguere J D."/>
        </authorList>
    </citation>
    <scope>NUCLEOTIDE SEQUENCE</scope>
    <source>
        <strain evidence="8">CCAP 1055/1</strain>
    </source>
</reference>
<feature type="transmembrane region" description="Helical" evidence="6">
    <location>
        <begin position="493"/>
        <end position="516"/>
    </location>
</feature>
<feature type="transmembrane region" description="Helical" evidence="6">
    <location>
        <begin position="162"/>
        <end position="182"/>
    </location>
</feature>
<dbReference type="Gene3D" id="1.20.1250.20">
    <property type="entry name" value="MFS general substrate transporter like domains"/>
    <property type="match status" value="1"/>
</dbReference>
<feature type="transmembrane region" description="Helical" evidence="6">
    <location>
        <begin position="528"/>
        <end position="548"/>
    </location>
</feature>
<protein>
    <recommendedName>
        <fullName evidence="7">Nodulin-like domain-containing protein</fullName>
    </recommendedName>
</protein>
<dbReference type="PANTHER" id="PTHR21576">
    <property type="entry name" value="UNCHARACTERIZED NODULIN-LIKE PROTEIN"/>
    <property type="match status" value="1"/>
</dbReference>
<evidence type="ECO:0000313" key="8">
    <source>
        <dbReference type="EMBL" id="CAG9284152.1"/>
    </source>
</evidence>
<keyword evidence="4 6" id="KW-0472">Membrane</keyword>
<feature type="transmembrane region" description="Helical" evidence="6">
    <location>
        <begin position="21"/>
        <end position="42"/>
    </location>
</feature>
<evidence type="ECO:0000256" key="5">
    <source>
        <dbReference type="SAM" id="MobiDB-lite"/>
    </source>
</evidence>
<evidence type="ECO:0000256" key="6">
    <source>
        <dbReference type="SAM" id="Phobius"/>
    </source>
</evidence>
<feature type="transmembrane region" description="Helical" evidence="6">
    <location>
        <begin position="267"/>
        <end position="286"/>
    </location>
</feature>
<organism evidence="8">
    <name type="scientific">Phaeodactylum tricornutum</name>
    <name type="common">Diatom</name>
    <dbReference type="NCBI Taxonomy" id="2850"/>
    <lineage>
        <taxon>Eukaryota</taxon>
        <taxon>Sar</taxon>
        <taxon>Stramenopiles</taxon>
        <taxon>Ochrophyta</taxon>
        <taxon>Bacillariophyta</taxon>
        <taxon>Bacillariophyceae</taxon>
        <taxon>Bacillariophycidae</taxon>
        <taxon>Naviculales</taxon>
        <taxon>Phaeodactylaceae</taxon>
        <taxon>Phaeodactylum</taxon>
    </lineage>
</organism>
<evidence type="ECO:0000256" key="3">
    <source>
        <dbReference type="ARBA" id="ARBA00022989"/>
    </source>
</evidence>
<feature type="transmembrane region" description="Helical" evidence="6">
    <location>
        <begin position="389"/>
        <end position="406"/>
    </location>
</feature>
<dbReference type="PANTHER" id="PTHR21576:SF158">
    <property type="entry name" value="RIBOSOMAL RNA-PROCESSING PROTEIN 12-LIKE CONSERVED DOMAIN-CONTAINING PROTEIN"/>
    <property type="match status" value="1"/>
</dbReference>
<evidence type="ECO:0000256" key="1">
    <source>
        <dbReference type="ARBA" id="ARBA00004141"/>
    </source>
</evidence>
<dbReference type="InterPro" id="IPR010658">
    <property type="entry name" value="Nodulin-like"/>
</dbReference>
<keyword evidence="2 6" id="KW-0812">Transmembrane</keyword>
<keyword evidence="3 6" id="KW-1133">Transmembrane helix</keyword>
<proteinExistence type="predicted"/>
<dbReference type="AlphaFoldDB" id="A0A8J9T6M9"/>
<feature type="transmembrane region" description="Helical" evidence="6">
    <location>
        <begin position="228"/>
        <end position="247"/>
    </location>
</feature>
<feature type="domain" description="Nodulin-like" evidence="7">
    <location>
        <begin position="24"/>
        <end position="256"/>
    </location>
</feature>
<dbReference type="Pfam" id="PF07690">
    <property type="entry name" value="MFS_1"/>
    <property type="match status" value="1"/>
</dbReference>
<dbReference type="Pfam" id="PF06813">
    <property type="entry name" value="Nodulin-like"/>
    <property type="match status" value="1"/>
</dbReference>
<sequence>MANPSVIIDHVVLDRKQRSNIPSLVCAFMASLTTGGTTYAFGLYGDALKKTLALSQSQLDTISTSFFFAGLFSWIPGLCADRFGTRFSLSLGGMTGCASLMLYWGVARQFLLVPHDWLVVSLSLLGISIFLSCALVTGSVFKIIVASCGAGTKGSAVGVAKGYVGLGAGAYACLFEAIRTPGQSDLDFLPMAAFFFCCCATLPALILLPSKRQVDTSTNVDDATPLHFRTLFGSLICMAVLIIGNSLSRLMDASTAAASHRISPNYGMSFLLMGIWLAPVVSLIYLPRRQHALNSGVTVSEEHELDETQESRINDDEKTEQERSIACLSLENMDVPKDEGEDTKKTATDEDEEQSLLRASIEGDEDGEAQQESGGVLDRNLMQMLQTPSALLMLWTTTILVGAGTVETNNMGQMVESLGFADSVTPAALALFSVAQSGSRVITGALSESALNWNTRSCCIDNGVPRPFFLVLASILAFFAHAILSVATGEAAFVLGVALAGAAFGMVWPLLVLIVGEIFGTANVGANYMFFDGFTSAAGTLFLSKLVAGEIYEYHIDANAEDKLTCMGTACFRQTQVIITLLSLTCVGTSLVLQFMSRRVYNRSNLHTM</sequence>
<dbReference type="InterPro" id="IPR011701">
    <property type="entry name" value="MFS"/>
</dbReference>
<name>A0A8J9T6M9_PHATR</name>
<feature type="transmembrane region" description="Helical" evidence="6">
    <location>
        <begin position="188"/>
        <end position="208"/>
    </location>
</feature>
<feature type="compositionally biased region" description="Basic and acidic residues" evidence="5">
    <location>
        <begin position="334"/>
        <end position="348"/>
    </location>
</feature>
<accession>A0A8J9T6M9</accession>
<dbReference type="SUPFAM" id="SSF103473">
    <property type="entry name" value="MFS general substrate transporter"/>
    <property type="match status" value="1"/>
</dbReference>
<feature type="transmembrane region" description="Helical" evidence="6">
    <location>
        <begin position="468"/>
        <end position="487"/>
    </location>
</feature>
<gene>
    <name evidence="8" type="ORF">PTTT1_LOCUS25038</name>
</gene>
<evidence type="ECO:0000259" key="7">
    <source>
        <dbReference type="Pfam" id="PF06813"/>
    </source>
</evidence>
<feature type="transmembrane region" description="Helical" evidence="6">
    <location>
        <begin position="87"/>
        <end position="106"/>
    </location>
</feature>
<feature type="transmembrane region" description="Helical" evidence="6">
    <location>
        <begin position="118"/>
        <end position="141"/>
    </location>
</feature>
<evidence type="ECO:0000256" key="4">
    <source>
        <dbReference type="ARBA" id="ARBA00023136"/>
    </source>
</evidence>
<feature type="transmembrane region" description="Helical" evidence="6">
    <location>
        <begin position="577"/>
        <end position="596"/>
    </location>
</feature>
<feature type="compositionally biased region" description="Basic and acidic residues" evidence="5">
    <location>
        <begin position="309"/>
        <end position="323"/>
    </location>
</feature>
<feature type="region of interest" description="Disordered" evidence="5">
    <location>
        <begin position="296"/>
        <end position="354"/>
    </location>
</feature>